<evidence type="ECO:0000313" key="1">
    <source>
        <dbReference type="EMBL" id="SFB67388.1"/>
    </source>
</evidence>
<dbReference type="AlphaFoldDB" id="A0A1I1D2Q2"/>
<gene>
    <name evidence="1" type="ORF">SAMN05444422_10132</name>
</gene>
<sequence length="95" mass="10707">MLHPWHSCQFSTERTFERGFLRVRRYPLHIDDFTANGEEVPKLPCSVLPDAGGLAIGEVVDADVDSDDRHLVKSIQRGRRKLSHSIGLPEELIGD</sequence>
<reference evidence="2" key="1">
    <citation type="submission" date="2016-10" db="EMBL/GenBank/DDBJ databases">
        <authorList>
            <person name="Varghese N."/>
            <person name="Submissions S."/>
        </authorList>
    </citation>
    <scope>NUCLEOTIDE SEQUENCE [LARGE SCALE GENOMIC DNA]</scope>
    <source>
        <strain evidence="2">DSM 13078</strain>
    </source>
</reference>
<organism evidence="1 2">
    <name type="scientific">Natronobacterium haloterrestre</name>
    <name type="common">Halobiforma haloterrestris</name>
    <dbReference type="NCBI Taxonomy" id="148448"/>
    <lineage>
        <taxon>Archaea</taxon>
        <taxon>Methanobacteriati</taxon>
        <taxon>Methanobacteriota</taxon>
        <taxon>Stenosarchaea group</taxon>
        <taxon>Halobacteria</taxon>
        <taxon>Halobacteriales</taxon>
        <taxon>Natrialbaceae</taxon>
        <taxon>Natronobacterium</taxon>
    </lineage>
</organism>
<protein>
    <submittedName>
        <fullName evidence="1">Uncharacterized protein</fullName>
    </submittedName>
</protein>
<proteinExistence type="predicted"/>
<name>A0A1I1D2Q2_NATHA</name>
<keyword evidence="2" id="KW-1185">Reference proteome</keyword>
<dbReference type="EMBL" id="FOKW01000001">
    <property type="protein sequence ID" value="SFB67388.1"/>
    <property type="molecule type" value="Genomic_DNA"/>
</dbReference>
<dbReference type="Proteomes" id="UP000199161">
    <property type="component" value="Unassembled WGS sequence"/>
</dbReference>
<evidence type="ECO:0000313" key="2">
    <source>
        <dbReference type="Proteomes" id="UP000199161"/>
    </source>
</evidence>
<accession>A0A1I1D2Q2</accession>